<protein>
    <submittedName>
        <fullName evidence="1">Uncharacterized protein</fullName>
    </submittedName>
</protein>
<name>A0ABT6N3W3_9SPHN</name>
<reference evidence="1" key="1">
    <citation type="submission" date="2023-04" db="EMBL/GenBank/DDBJ databases">
        <title>Sphingomonas sp. MAHUQ-71 isolated from rice field.</title>
        <authorList>
            <person name="Huq M.A."/>
        </authorList>
    </citation>
    <scope>NUCLEOTIDE SEQUENCE</scope>
    <source>
        <strain evidence="1">MAHUQ-71</strain>
    </source>
</reference>
<keyword evidence="2" id="KW-1185">Reference proteome</keyword>
<comment type="caution">
    <text evidence="1">The sequence shown here is derived from an EMBL/GenBank/DDBJ whole genome shotgun (WGS) entry which is preliminary data.</text>
</comment>
<accession>A0ABT6N3W3</accession>
<sequence length="267" mass="30034">MSGPEERFDDPSRPWGWWMTMDRSGFVVDEQGRRFRSVRDALWRGRLGLDVTDDREAGIEMERLLGYLVSISRKAAGRRERLIEVFEEDARMPAFVEMWARGQGLLDEDSALTMEGHAAMLMLAVTRDLERGPTPVGRDEVPTAGPAADRAAREAMFERSEAFGRRSEWRFERTMVGSVYAISLSGRVSPRALPAEATVWTCAFLDQESRDAMFQWICLRVDRWRAWGDDAGRFGAAWLTDHLFTLIACGMAEAVGGGATDTRGGFP</sequence>
<organism evidence="1 2">
    <name type="scientific">Sphingomonas oryzagri</name>
    <dbReference type="NCBI Taxonomy" id="3042314"/>
    <lineage>
        <taxon>Bacteria</taxon>
        <taxon>Pseudomonadati</taxon>
        <taxon>Pseudomonadota</taxon>
        <taxon>Alphaproteobacteria</taxon>
        <taxon>Sphingomonadales</taxon>
        <taxon>Sphingomonadaceae</taxon>
        <taxon>Sphingomonas</taxon>
    </lineage>
</organism>
<dbReference type="Proteomes" id="UP001160625">
    <property type="component" value="Unassembled WGS sequence"/>
</dbReference>
<dbReference type="EMBL" id="JARYGZ010000002">
    <property type="protein sequence ID" value="MDH7639985.1"/>
    <property type="molecule type" value="Genomic_DNA"/>
</dbReference>
<evidence type="ECO:0000313" key="1">
    <source>
        <dbReference type="EMBL" id="MDH7639985.1"/>
    </source>
</evidence>
<gene>
    <name evidence="1" type="ORF">QGN17_14710</name>
</gene>
<dbReference type="RefSeq" id="WP_281045348.1">
    <property type="nucleotide sequence ID" value="NZ_JARYGZ010000002.1"/>
</dbReference>
<proteinExistence type="predicted"/>
<evidence type="ECO:0000313" key="2">
    <source>
        <dbReference type="Proteomes" id="UP001160625"/>
    </source>
</evidence>